<comment type="caution">
    <text evidence="1">The sequence shown here is derived from an EMBL/GenBank/DDBJ whole genome shotgun (WGS) entry which is preliminary data.</text>
</comment>
<name>A0ABP9YRT1_9FUNG</name>
<dbReference type="Proteomes" id="UP001473302">
    <property type="component" value="Unassembled WGS sequence"/>
</dbReference>
<organism evidence="1 2">
    <name type="scientific">Mucor flavus</name>
    <dbReference type="NCBI Taxonomy" id="439312"/>
    <lineage>
        <taxon>Eukaryota</taxon>
        <taxon>Fungi</taxon>
        <taxon>Fungi incertae sedis</taxon>
        <taxon>Mucoromycota</taxon>
        <taxon>Mucoromycotina</taxon>
        <taxon>Mucoromycetes</taxon>
        <taxon>Mucorales</taxon>
        <taxon>Mucorineae</taxon>
        <taxon>Mucoraceae</taxon>
        <taxon>Mucor</taxon>
    </lineage>
</organism>
<dbReference type="EMBL" id="BAABUK010000005">
    <property type="protein sequence ID" value="GAA5809553.1"/>
    <property type="molecule type" value="Genomic_DNA"/>
</dbReference>
<evidence type="ECO:0000313" key="1">
    <source>
        <dbReference type="EMBL" id="GAA5809553.1"/>
    </source>
</evidence>
<accession>A0ABP9YRT1</accession>
<gene>
    <name evidence="1" type="ORF">MFLAVUS_002963</name>
</gene>
<protein>
    <submittedName>
        <fullName evidence="1">Uncharacterized protein</fullName>
    </submittedName>
</protein>
<sequence length="170" mass="19693">MGRGEEYDKLITFINRKASKVSPSKFEDWVQSQSGEQNFTSFVNLTTLPRRRRSFLSNVYYSSESNRDQNTPSITPTTEVDDIYRQQQSKQIPVSNQSCINEYLCDQYTETIQKEQMVLSQPQQEVVRLPERYPQSIERKTAETSGGDFKHVVSVQQSHPVTKPNTGVFW</sequence>
<proteinExistence type="predicted"/>
<keyword evidence="2" id="KW-1185">Reference proteome</keyword>
<reference evidence="1 2" key="1">
    <citation type="submission" date="2024-04" db="EMBL/GenBank/DDBJ databases">
        <title>genome sequences of Mucor flavus KT1a and Helicostylum pulchrum KT1b strains isolated from the surface of a dry-aged beef.</title>
        <authorList>
            <person name="Toyotome T."/>
            <person name="Hosono M."/>
            <person name="Torimaru M."/>
            <person name="Fukuda K."/>
            <person name="Mikami N."/>
        </authorList>
    </citation>
    <scope>NUCLEOTIDE SEQUENCE [LARGE SCALE GENOMIC DNA]</scope>
    <source>
        <strain evidence="1 2">KT1a</strain>
    </source>
</reference>
<evidence type="ECO:0000313" key="2">
    <source>
        <dbReference type="Proteomes" id="UP001473302"/>
    </source>
</evidence>